<feature type="transmembrane region" description="Helical" evidence="1">
    <location>
        <begin position="20"/>
        <end position="44"/>
    </location>
</feature>
<evidence type="ECO:0000256" key="1">
    <source>
        <dbReference type="SAM" id="Phobius"/>
    </source>
</evidence>
<comment type="caution">
    <text evidence="2">The sequence shown here is derived from an EMBL/GenBank/DDBJ whole genome shotgun (WGS) entry which is preliminary data.</text>
</comment>
<dbReference type="AlphaFoldDB" id="A0A328D6W6"/>
<protein>
    <submittedName>
        <fullName evidence="2">Uncharacterized protein</fullName>
    </submittedName>
</protein>
<name>A0A328D6W6_9ASTE</name>
<reference evidence="2 3" key="1">
    <citation type="submission" date="2018-06" db="EMBL/GenBank/DDBJ databases">
        <title>The Genome of Cuscuta australis (Dodder) Provides Insight into the Evolution of Plant Parasitism.</title>
        <authorList>
            <person name="Liu H."/>
        </authorList>
    </citation>
    <scope>NUCLEOTIDE SEQUENCE [LARGE SCALE GENOMIC DNA]</scope>
    <source>
        <strain evidence="3">cv. Yunnan</strain>
        <tissue evidence="2">Vines</tissue>
    </source>
</reference>
<evidence type="ECO:0000313" key="2">
    <source>
        <dbReference type="EMBL" id="RAL40089.1"/>
    </source>
</evidence>
<dbReference type="EMBL" id="NQVE01000195">
    <property type="protein sequence ID" value="RAL40089.1"/>
    <property type="molecule type" value="Genomic_DNA"/>
</dbReference>
<organism evidence="2 3">
    <name type="scientific">Cuscuta australis</name>
    <dbReference type="NCBI Taxonomy" id="267555"/>
    <lineage>
        <taxon>Eukaryota</taxon>
        <taxon>Viridiplantae</taxon>
        <taxon>Streptophyta</taxon>
        <taxon>Embryophyta</taxon>
        <taxon>Tracheophyta</taxon>
        <taxon>Spermatophyta</taxon>
        <taxon>Magnoliopsida</taxon>
        <taxon>eudicotyledons</taxon>
        <taxon>Gunneridae</taxon>
        <taxon>Pentapetalae</taxon>
        <taxon>asterids</taxon>
        <taxon>lamiids</taxon>
        <taxon>Solanales</taxon>
        <taxon>Convolvulaceae</taxon>
        <taxon>Cuscuteae</taxon>
        <taxon>Cuscuta</taxon>
        <taxon>Cuscuta subgen. Grammica</taxon>
        <taxon>Cuscuta sect. Cleistogrammica</taxon>
    </lineage>
</organism>
<evidence type="ECO:0000313" key="3">
    <source>
        <dbReference type="Proteomes" id="UP000249390"/>
    </source>
</evidence>
<keyword evidence="1" id="KW-0472">Membrane</keyword>
<keyword evidence="3" id="KW-1185">Reference proteome</keyword>
<sequence length="110" mass="11641">MILITQGGAASAAADKSSSYSFVFLLGLILLVADGSVSPAASLLRIIQCRASAVATSPNCSNLVYITKLFELRSFEDGVLWEVNLACKQLRLISRFLTGVKSVRTGDSVG</sequence>
<keyword evidence="1" id="KW-0812">Transmembrane</keyword>
<gene>
    <name evidence="2" type="ORF">DM860_008229</name>
</gene>
<accession>A0A328D6W6</accession>
<proteinExistence type="predicted"/>
<keyword evidence="1" id="KW-1133">Transmembrane helix</keyword>
<dbReference type="Proteomes" id="UP000249390">
    <property type="component" value="Unassembled WGS sequence"/>
</dbReference>